<evidence type="ECO:0000313" key="2">
    <source>
        <dbReference type="Proteomes" id="UP000037122"/>
    </source>
</evidence>
<dbReference type="EMBL" id="LGST01000031">
    <property type="protein sequence ID" value="KND98543.1"/>
    <property type="molecule type" value="Genomic_DNA"/>
</dbReference>
<accession>A0A0L0NX38</accession>
<sequence length="39" mass="4648">MYVDVDVVVMQFNRKKKKRKKNQCKDDKVVNGCWMKGEA</sequence>
<gene>
    <name evidence="1" type="ORF">QG37_04438</name>
</gene>
<organism evidence="1 2">
    <name type="scientific">Candidozyma auris</name>
    <name type="common">Yeast</name>
    <name type="synonym">Candida auris</name>
    <dbReference type="NCBI Taxonomy" id="498019"/>
    <lineage>
        <taxon>Eukaryota</taxon>
        <taxon>Fungi</taxon>
        <taxon>Dikarya</taxon>
        <taxon>Ascomycota</taxon>
        <taxon>Saccharomycotina</taxon>
        <taxon>Pichiomycetes</taxon>
        <taxon>Metschnikowiaceae</taxon>
        <taxon>Candidozyma</taxon>
    </lineage>
</organism>
<reference evidence="2" key="1">
    <citation type="journal article" date="2015" name="BMC Genomics">
        <title>Draft genome of a commonly misdiagnosed multidrug resistant pathogen Candida auris.</title>
        <authorList>
            <person name="Chatterjee S."/>
            <person name="Alampalli S.V."/>
            <person name="Nageshan R.K."/>
            <person name="Chettiar S.T."/>
            <person name="Joshi S."/>
            <person name="Tatu U.S."/>
        </authorList>
    </citation>
    <scope>NUCLEOTIDE SEQUENCE [LARGE SCALE GENOMIC DNA]</scope>
    <source>
        <strain evidence="2">6684</strain>
    </source>
</reference>
<dbReference type="Proteomes" id="UP000037122">
    <property type="component" value="Unassembled WGS sequence"/>
</dbReference>
<comment type="caution">
    <text evidence="1">The sequence shown here is derived from an EMBL/GenBank/DDBJ whole genome shotgun (WGS) entry which is preliminary data.</text>
</comment>
<dbReference type="AlphaFoldDB" id="A0A0L0NX38"/>
<evidence type="ECO:0000313" key="1">
    <source>
        <dbReference type="EMBL" id="KND98543.1"/>
    </source>
</evidence>
<name>A0A0L0NX38_CANAR</name>
<protein>
    <submittedName>
        <fullName evidence="1">Uncharacterized protein</fullName>
    </submittedName>
</protein>
<proteinExistence type="predicted"/>
<dbReference type="VEuPathDB" id="FungiDB:QG37_04438"/>